<protein>
    <submittedName>
        <fullName evidence="1">Pyrrolo-quinoline quinone</fullName>
    </submittedName>
</protein>
<dbReference type="RefSeq" id="WP_186746996.1">
    <property type="nucleotide sequence ID" value="NZ_CP060394.1"/>
</dbReference>
<evidence type="ECO:0000313" key="1">
    <source>
        <dbReference type="EMBL" id="QNI34666.1"/>
    </source>
</evidence>
<dbReference type="KEGG" id="adin:H7849_12660"/>
<dbReference type="EMBL" id="CP060394">
    <property type="protein sequence ID" value="QNI34666.1"/>
    <property type="molecule type" value="Genomic_DNA"/>
</dbReference>
<evidence type="ECO:0000313" key="2">
    <source>
        <dbReference type="Proteomes" id="UP000515312"/>
    </source>
</evidence>
<keyword evidence="2" id="KW-1185">Reference proteome</keyword>
<gene>
    <name evidence="1" type="ORF">H7849_12660</name>
</gene>
<dbReference type="InterPro" id="IPR011047">
    <property type="entry name" value="Quinoprotein_ADH-like_sf"/>
</dbReference>
<sequence length="502" mass="53842">MTTSQYDNARTGAYLNESTLTPQNVNPQQFGKIFTLKVDGDVYAQPLFLGGVEIPGKGRHDVVFIATEHDSMYAFDAYGSPSEPLWQVSFLKNGASTVKSWAVQCPFIEPEVGITSTPVIDAKSGTLYVLARTAMTHTISATEFHQQLHALAVTTGVEKFGGPVEIRATVPGRGDGSRNGNVEFGPLRENPRAALLLADGTVYLTWASSCDVGPYHGWVMAYDAQSLKQKAVFNASPDADDSGIWASDTGPAADQAGNVYVATGNGQFDAAANGGRDFGDSLLKLQGQDLKPIDYFTPFNANELDRNDDDLGSGGPMLLPDQPVAHPHLVVVGGKAPLIYVLDRDHLGHFRPGSNLQAVQTIATKGGIYGSMAYWNHHVYVLSDSDALRDYEVINSKLTPKAASSFTFVDHAATPTVSANGDKNGIVWVVSSKAWNSGDRKAVLHACDATNIAHELYNSNQNAARDQAGTALRFNIPTVVNGHVYVGAKSEVDVYGLLPVKR</sequence>
<accession>A0A7G8BQ46</accession>
<name>A0A7G8BQ46_9BACT</name>
<proteinExistence type="predicted"/>
<reference evidence="1 2" key="1">
    <citation type="submission" date="2020-08" db="EMBL/GenBank/DDBJ databases">
        <title>Edaphobacter telluris sp. nov. and Acidobacterium dinghuensis sp. nov., two acidobacteria isolated from forest soil.</title>
        <authorList>
            <person name="Fu J."/>
            <person name="Qiu L."/>
        </authorList>
    </citation>
    <scope>NUCLEOTIDE SEQUENCE [LARGE SCALE GENOMIC DNA]</scope>
    <source>
        <strain evidence="1">4Y35</strain>
    </source>
</reference>
<dbReference type="Proteomes" id="UP000515312">
    <property type="component" value="Chromosome"/>
</dbReference>
<dbReference type="AlphaFoldDB" id="A0A7G8BQ46"/>
<dbReference type="SUPFAM" id="SSF50998">
    <property type="entry name" value="Quinoprotein alcohol dehydrogenase-like"/>
    <property type="match status" value="1"/>
</dbReference>
<organism evidence="1 2">
    <name type="scientific">Alloacidobacterium dinghuense</name>
    <dbReference type="NCBI Taxonomy" id="2763107"/>
    <lineage>
        <taxon>Bacteria</taxon>
        <taxon>Pseudomonadati</taxon>
        <taxon>Acidobacteriota</taxon>
        <taxon>Terriglobia</taxon>
        <taxon>Terriglobales</taxon>
        <taxon>Acidobacteriaceae</taxon>
        <taxon>Alloacidobacterium</taxon>
    </lineage>
</organism>